<dbReference type="RefSeq" id="WP_004883132.1">
    <property type="nucleotide sequence ID" value="NZ_CABGWT010000016.1"/>
</dbReference>
<proteinExistence type="predicted"/>
<protein>
    <submittedName>
        <fullName evidence="1">Uncharacterized protein</fullName>
    </submittedName>
</protein>
<evidence type="ECO:0000313" key="1">
    <source>
        <dbReference type="EMBL" id="SNU37381.1"/>
    </source>
</evidence>
<accession>A0A285B8Q2</accession>
<dbReference type="Proteomes" id="UP000220639">
    <property type="component" value="Unassembled WGS sequence"/>
</dbReference>
<name>A0A285B8Q2_9ENTR</name>
<gene>
    <name evidence="1" type="ORF">KOSB73_350078</name>
</gene>
<evidence type="ECO:0000313" key="2">
    <source>
        <dbReference type="Proteomes" id="UP000220639"/>
    </source>
</evidence>
<organism evidence="1 2">
    <name type="scientific">Klebsiella grimontii</name>
    <dbReference type="NCBI Taxonomy" id="2058152"/>
    <lineage>
        <taxon>Bacteria</taxon>
        <taxon>Pseudomonadati</taxon>
        <taxon>Pseudomonadota</taxon>
        <taxon>Gammaproteobacteria</taxon>
        <taxon>Enterobacterales</taxon>
        <taxon>Enterobacteriaceae</taxon>
        <taxon>Klebsiella/Raoultella group</taxon>
        <taxon>Klebsiella</taxon>
    </lineage>
</organism>
<sequence length="109" mass="13051">MDKRYELADKHGMSHEFIDWFFDKKKDGSGDLWFVMMSAMWEGYKARDTHSTKAFAYHQEQQNFEAWWEQNNEGGPLSGWENLRAKDGYNDEDIDKQWEAWLGRARYTG</sequence>
<dbReference type="AlphaFoldDB" id="A0A285B8Q2"/>
<reference evidence="2" key="1">
    <citation type="submission" date="2017-08" db="EMBL/GenBank/DDBJ databases">
        <authorList>
            <person name="Brisse S."/>
        </authorList>
    </citation>
    <scope>NUCLEOTIDE SEQUENCE [LARGE SCALE GENOMIC DNA]</scope>
    <source>
        <strain evidence="2">06D021</strain>
    </source>
</reference>
<dbReference type="EMBL" id="FZTC01000029">
    <property type="protein sequence ID" value="SNU37381.1"/>
    <property type="molecule type" value="Genomic_DNA"/>
</dbReference>